<evidence type="ECO:0000313" key="2">
    <source>
        <dbReference type="Proteomes" id="UP001151002"/>
    </source>
</evidence>
<dbReference type="RefSeq" id="WP_267565939.1">
    <property type="nucleotide sequence ID" value="NZ_JAPNTZ010000009.1"/>
</dbReference>
<sequence>MAYPALHPNPYADTVPGAFAVGDMQSGSMKRVASAVGDGSLVISPVHSYLSDLSRPRSTVVPVRHRALVTRLHRPW</sequence>
<accession>A0ABT4B4X9</accession>
<dbReference type="Proteomes" id="UP001151002">
    <property type="component" value="Unassembled WGS sequence"/>
</dbReference>
<protein>
    <submittedName>
        <fullName evidence="1">Uncharacterized protein</fullName>
    </submittedName>
</protein>
<dbReference type="InterPro" id="IPR036188">
    <property type="entry name" value="FAD/NAD-bd_sf"/>
</dbReference>
<dbReference type="Gene3D" id="3.50.50.60">
    <property type="entry name" value="FAD/NAD(P)-binding domain"/>
    <property type="match status" value="1"/>
</dbReference>
<comment type="caution">
    <text evidence="1">The sequence shown here is derived from an EMBL/GenBank/DDBJ whole genome shotgun (WGS) entry which is preliminary data.</text>
</comment>
<gene>
    <name evidence="1" type="ORF">OWR29_26410</name>
</gene>
<reference evidence="1" key="1">
    <citation type="submission" date="2022-11" db="EMBL/GenBank/DDBJ databases">
        <authorList>
            <person name="Somphong A."/>
            <person name="Phongsopitanun W."/>
        </authorList>
    </citation>
    <scope>NUCLEOTIDE SEQUENCE</scope>
    <source>
        <strain evidence="1">Pm04-4</strain>
    </source>
</reference>
<evidence type="ECO:0000313" key="1">
    <source>
        <dbReference type="EMBL" id="MCY1141546.1"/>
    </source>
</evidence>
<proteinExistence type="predicted"/>
<dbReference type="EMBL" id="JAPNTZ010000009">
    <property type="protein sequence ID" value="MCY1141546.1"/>
    <property type="molecule type" value="Genomic_DNA"/>
</dbReference>
<keyword evidence="2" id="KW-1185">Reference proteome</keyword>
<name>A0ABT4B4X9_9ACTN</name>
<organism evidence="1 2">
    <name type="scientific">Paractinoplanes pyxinae</name>
    <dbReference type="NCBI Taxonomy" id="2997416"/>
    <lineage>
        <taxon>Bacteria</taxon>
        <taxon>Bacillati</taxon>
        <taxon>Actinomycetota</taxon>
        <taxon>Actinomycetes</taxon>
        <taxon>Micromonosporales</taxon>
        <taxon>Micromonosporaceae</taxon>
        <taxon>Paractinoplanes</taxon>
    </lineage>
</organism>